<dbReference type="Proteomes" id="UP000078046">
    <property type="component" value="Unassembled WGS sequence"/>
</dbReference>
<evidence type="ECO:0000313" key="2">
    <source>
        <dbReference type="EMBL" id="OAF71395.1"/>
    </source>
</evidence>
<dbReference type="Gene3D" id="1.20.1050.130">
    <property type="match status" value="1"/>
</dbReference>
<proteinExistence type="predicted"/>
<feature type="compositionally biased region" description="Acidic residues" evidence="1">
    <location>
        <begin position="101"/>
        <end position="117"/>
    </location>
</feature>
<gene>
    <name evidence="2" type="ORF">A3Q56_00823</name>
</gene>
<feature type="compositionally biased region" description="Basic and acidic residues" evidence="1">
    <location>
        <begin position="90"/>
        <end position="100"/>
    </location>
</feature>
<feature type="non-terminal residue" evidence="2">
    <location>
        <position position="131"/>
    </location>
</feature>
<dbReference type="PANTHER" id="PTHR11595">
    <property type="entry name" value="EF-HAND AND COILED-COIL DOMAIN-CONTAINING FAMILY MEMBER"/>
    <property type="match status" value="1"/>
</dbReference>
<keyword evidence="3" id="KW-1185">Reference proteome</keyword>
<keyword evidence="2" id="KW-0251">Elongation factor</keyword>
<evidence type="ECO:0000313" key="3">
    <source>
        <dbReference type="Proteomes" id="UP000078046"/>
    </source>
</evidence>
<dbReference type="GO" id="GO:0005853">
    <property type="term" value="C:eukaryotic translation elongation factor 1 complex"/>
    <property type="evidence" value="ECO:0007669"/>
    <property type="project" value="InterPro"/>
</dbReference>
<dbReference type="PANTHER" id="PTHR11595:SF21">
    <property type="entry name" value="ELONGATION FACTOR 1-BETA"/>
    <property type="match status" value="1"/>
</dbReference>
<dbReference type="InterPro" id="IPR036282">
    <property type="entry name" value="Glutathione-S-Trfase_C_sf"/>
</dbReference>
<reference evidence="2 3" key="1">
    <citation type="submission" date="2016-04" db="EMBL/GenBank/DDBJ databases">
        <title>The genome of Intoshia linei affirms orthonectids as highly simplified spiralians.</title>
        <authorList>
            <person name="Mikhailov K.V."/>
            <person name="Slusarev G.S."/>
            <person name="Nikitin M.A."/>
            <person name="Logacheva M.D."/>
            <person name="Penin A."/>
            <person name="Aleoshin V."/>
            <person name="Panchin Y.V."/>
        </authorList>
    </citation>
    <scope>NUCLEOTIDE SEQUENCE [LARGE SCALE GENOMIC DNA]</scope>
    <source>
        <strain evidence="2">Intl2013</strain>
        <tissue evidence="2">Whole animal</tissue>
    </source>
</reference>
<dbReference type="SUPFAM" id="SSF47616">
    <property type="entry name" value="GST C-terminal domain-like"/>
    <property type="match status" value="1"/>
</dbReference>
<keyword evidence="2" id="KW-0648">Protein biosynthesis</keyword>
<name>A0A177BB13_9BILA</name>
<dbReference type="AlphaFoldDB" id="A0A177BB13"/>
<dbReference type="GO" id="GO:0005829">
    <property type="term" value="C:cytosol"/>
    <property type="evidence" value="ECO:0007669"/>
    <property type="project" value="TreeGrafter"/>
</dbReference>
<dbReference type="EMBL" id="LWCA01000054">
    <property type="protein sequence ID" value="OAF71395.1"/>
    <property type="molecule type" value="Genomic_DNA"/>
</dbReference>
<organism evidence="2 3">
    <name type="scientific">Intoshia linei</name>
    <dbReference type="NCBI Taxonomy" id="1819745"/>
    <lineage>
        <taxon>Eukaryota</taxon>
        <taxon>Metazoa</taxon>
        <taxon>Spiralia</taxon>
        <taxon>Lophotrochozoa</taxon>
        <taxon>Mesozoa</taxon>
        <taxon>Orthonectida</taxon>
        <taxon>Rhopaluridae</taxon>
        <taxon>Intoshia</taxon>
    </lineage>
</organism>
<sequence>MKFTSINTPEEFINFDKYLSTRTYIHGFKSTSSDLSVFVTLDKAKIKGHVNVQRWYNHIAALLSENFPGSINSVQNVFSVATPQVNLTDSKAKEKPKGASDDSDLDLFGSDSEDEESKEALKAIIKKKSDK</sequence>
<feature type="region of interest" description="Disordered" evidence="1">
    <location>
        <begin position="89"/>
        <end position="117"/>
    </location>
</feature>
<evidence type="ECO:0000256" key="1">
    <source>
        <dbReference type="SAM" id="MobiDB-lite"/>
    </source>
</evidence>
<dbReference type="InterPro" id="IPR049720">
    <property type="entry name" value="EF1B_bsu/dsu"/>
</dbReference>
<dbReference type="GO" id="GO:0003746">
    <property type="term" value="F:translation elongation factor activity"/>
    <property type="evidence" value="ECO:0007669"/>
    <property type="project" value="UniProtKB-KW"/>
</dbReference>
<comment type="caution">
    <text evidence="2">The sequence shown here is derived from an EMBL/GenBank/DDBJ whole genome shotgun (WGS) entry which is preliminary data.</text>
</comment>
<accession>A0A177BB13</accession>
<protein>
    <submittedName>
        <fullName evidence="2">Elongation factor 1B-beta</fullName>
    </submittedName>
</protein>
<dbReference type="GO" id="GO:0005085">
    <property type="term" value="F:guanyl-nucleotide exchange factor activity"/>
    <property type="evidence" value="ECO:0007669"/>
    <property type="project" value="TreeGrafter"/>
</dbReference>